<dbReference type="PRINTS" id="PR00988">
    <property type="entry name" value="URIDINKINASE"/>
</dbReference>
<dbReference type="Gene3D" id="3.40.50.300">
    <property type="entry name" value="P-loop containing nucleotide triphosphate hydrolases"/>
    <property type="match status" value="1"/>
</dbReference>
<evidence type="ECO:0000259" key="6">
    <source>
        <dbReference type="Pfam" id="PF00485"/>
    </source>
</evidence>
<evidence type="ECO:0000256" key="1">
    <source>
        <dbReference type="ARBA" id="ARBA00004690"/>
    </source>
</evidence>
<dbReference type="NCBIfam" id="NF004018">
    <property type="entry name" value="PRK05480.1"/>
    <property type="match status" value="1"/>
</dbReference>
<organism evidence="7 8">
    <name type="scientific">Silvanigrella aquatica</name>
    <dbReference type="NCBI Taxonomy" id="1915309"/>
    <lineage>
        <taxon>Bacteria</taxon>
        <taxon>Pseudomonadati</taxon>
        <taxon>Bdellovibrionota</taxon>
        <taxon>Oligoflexia</taxon>
        <taxon>Silvanigrellales</taxon>
        <taxon>Silvanigrellaceae</taxon>
        <taxon>Silvanigrella</taxon>
    </lineage>
</organism>
<reference evidence="7 8" key="1">
    <citation type="submission" date="2016-10" db="EMBL/GenBank/DDBJ databases">
        <title>Silvanigrella aquatica sp. nov., isolated from a freshwater lake located in the Black Forest, Germany, description of Silvanigrellaceae fam. nov., Silvanigrellales ord. nov., reclassification of the order Bdellovibrionales in the class Oligoflexia, reclassification of the families Bacteriovoracaceae and Halobacteriovoraceae in the new order Bacteriovoracales ord. nov., and reclassification of the family Pseudobacteriovoracaceae in the order Oligoflexiales.</title>
        <authorList>
            <person name="Hahn M.W."/>
            <person name="Schmidt J."/>
            <person name="Koll U."/>
            <person name="Rohde M."/>
            <person name="Verbag S."/>
            <person name="Pitt A."/>
            <person name="Nakai R."/>
            <person name="Naganuma T."/>
            <person name="Lang E."/>
        </authorList>
    </citation>
    <scope>NUCLEOTIDE SEQUENCE [LARGE SCALE GENOMIC DNA]</scope>
    <source>
        <strain evidence="7 8">MWH-Nonnen-W8red</strain>
    </source>
</reference>
<dbReference type="Proteomes" id="UP000184731">
    <property type="component" value="Chromosome"/>
</dbReference>
<evidence type="ECO:0000256" key="4">
    <source>
        <dbReference type="ARBA" id="ARBA00022741"/>
    </source>
</evidence>
<sequence>MKIIAISGGSGSGKTTAAKQLQQFLGNDDCKILSQDNYYHDHSDKFSGDGSVNFDHPDAIDFHLMAQHLKLLSENKAVEVPIYDFVTHTRKKETIPFKPTKFIIVDGILILSQEILRPHFDFAIFIDIAEETRYSRRLKRDVEERGRHPEGVKIQFDSFVKPMHEMFVQPSRVFATHIAYDNNSLANLFEDLKKDFF</sequence>
<keyword evidence="3" id="KW-0808">Transferase</keyword>
<dbReference type="AlphaFoldDB" id="A0A1L4D4M7"/>
<gene>
    <name evidence="7" type="ORF">AXG55_09920</name>
</gene>
<dbReference type="KEGG" id="saqi:AXG55_09920"/>
<dbReference type="GO" id="GO:0004849">
    <property type="term" value="F:uridine kinase activity"/>
    <property type="evidence" value="ECO:0007669"/>
    <property type="project" value="UniProtKB-EC"/>
</dbReference>
<dbReference type="EC" id="2.7.1.48" evidence="2"/>
<dbReference type="InterPro" id="IPR027417">
    <property type="entry name" value="P-loop_NTPase"/>
</dbReference>
<dbReference type="OrthoDB" id="5291535at2"/>
<dbReference type="STRING" id="1915309.AXG55_09920"/>
<comment type="pathway">
    <text evidence="1">Pyrimidine metabolism; UMP biosynthesis via salvage pathway; UMP from uridine: step 1/1.</text>
</comment>
<accession>A0A1L4D4M7</accession>
<evidence type="ECO:0000256" key="2">
    <source>
        <dbReference type="ARBA" id="ARBA00012137"/>
    </source>
</evidence>
<dbReference type="SUPFAM" id="SSF52540">
    <property type="entry name" value="P-loop containing nucleoside triphosphate hydrolases"/>
    <property type="match status" value="1"/>
</dbReference>
<evidence type="ECO:0000256" key="5">
    <source>
        <dbReference type="ARBA" id="ARBA00022777"/>
    </source>
</evidence>
<keyword evidence="5 7" id="KW-0418">Kinase</keyword>
<dbReference type="EMBL" id="CP017834">
    <property type="protein sequence ID" value="APJ05154.1"/>
    <property type="molecule type" value="Genomic_DNA"/>
</dbReference>
<evidence type="ECO:0000313" key="7">
    <source>
        <dbReference type="EMBL" id="APJ05154.1"/>
    </source>
</evidence>
<dbReference type="UniPathway" id="UPA00574">
    <property type="reaction ID" value="UER00637"/>
</dbReference>
<evidence type="ECO:0000313" key="8">
    <source>
        <dbReference type="Proteomes" id="UP000184731"/>
    </source>
</evidence>
<dbReference type="PANTHER" id="PTHR10285">
    <property type="entry name" value="URIDINE KINASE"/>
    <property type="match status" value="1"/>
</dbReference>
<protein>
    <recommendedName>
        <fullName evidence="2">uridine/cytidine kinase</fullName>
        <ecNumber evidence="2">2.7.1.48</ecNumber>
    </recommendedName>
</protein>
<keyword evidence="8" id="KW-1185">Reference proteome</keyword>
<keyword evidence="4" id="KW-0547">Nucleotide-binding</keyword>
<feature type="domain" description="Phosphoribulokinase/uridine kinase" evidence="6">
    <location>
        <begin position="3"/>
        <end position="172"/>
    </location>
</feature>
<dbReference type="CDD" id="cd02023">
    <property type="entry name" value="UMPK"/>
    <property type="match status" value="1"/>
</dbReference>
<dbReference type="InterPro" id="IPR006083">
    <property type="entry name" value="PRK/URK"/>
</dbReference>
<name>A0A1L4D4M7_9BACT</name>
<dbReference type="GO" id="GO:0044206">
    <property type="term" value="P:UMP salvage"/>
    <property type="evidence" value="ECO:0007669"/>
    <property type="project" value="UniProtKB-UniPathway"/>
</dbReference>
<evidence type="ECO:0000256" key="3">
    <source>
        <dbReference type="ARBA" id="ARBA00022679"/>
    </source>
</evidence>
<dbReference type="InterPro" id="IPR000764">
    <property type="entry name" value="Uridine_kinase-like"/>
</dbReference>
<dbReference type="Pfam" id="PF00485">
    <property type="entry name" value="PRK"/>
    <property type="match status" value="1"/>
</dbReference>
<proteinExistence type="predicted"/>
<dbReference type="GO" id="GO:0005524">
    <property type="term" value="F:ATP binding"/>
    <property type="evidence" value="ECO:0007669"/>
    <property type="project" value="InterPro"/>
</dbReference>